<sequence>MKHVKIVSACLMGCECRYDQKDNKVGEIEQFVKDGKAIPVCPEQLGGLPTPRNPAEIVGGDGFDVLDGTARVIDNQGNDVTEQFLQGARQALRMAQAAGAEEAILKERSPSCGSALVYDGTFSKTKRKGTGVTAALLLRHGISVRSEESLD</sequence>
<gene>
    <name evidence="1" type="ORF">SAMN04487909_10560</name>
</gene>
<organism evidence="1 2">
    <name type="scientific">Aneurinibacillus migulanus</name>
    <name type="common">Bacillus migulanus</name>
    <dbReference type="NCBI Taxonomy" id="47500"/>
    <lineage>
        <taxon>Bacteria</taxon>
        <taxon>Bacillati</taxon>
        <taxon>Bacillota</taxon>
        <taxon>Bacilli</taxon>
        <taxon>Bacillales</taxon>
        <taxon>Paenibacillaceae</taxon>
        <taxon>Aneurinibacillus group</taxon>
        <taxon>Aneurinibacillus</taxon>
    </lineage>
</organism>
<evidence type="ECO:0000313" key="1">
    <source>
        <dbReference type="EMBL" id="SDI54646.1"/>
    </source>
</evidence>
<dbReference type="AlphaFoldDB" id="A0A1G8LG15"/>
<name>A0A1G8LG15_ANEMI</name>
<accession>A0A1G8LG15</accession>
<dbReference type="Proteomes" id="UP000182836">
    <property type="component" value="Unassembled WGS sequence"/>
</dbReference>
<reference evidence="1 2" key="1">
    <citation type="submission" date="2016-10" db="EMBL/GenBank/DDBJ databases">
        <authorList>
            <person name="de Groot N.N."/>
        </authorList>
    </citation>
    <scope>NUCLEOTIDE SEQUENCE [LARGE SCALE GENOMIC DNA]</scope>
    <source>
        <strain evidence="1 2">DSM 2895</strain>
    </source>
</reference>
<dbReference type="EMBL" id="FNED01000005">
    <property type="protein sequence ID" value="SDI54646.1"/>
    <property type="molecule type" value="Genomic_DNA"/>
</dbReference>
<dbReference type="InterPro" id="IPR007553">
    <property type="entry name" value="2-thiour_desulf"/>
</dbReference>
<protein>
    <submittedName>
        <fullName evidence="1">Uncharacterized conserved protein YbbK, DUF523 family</fullName>
    </submittedName>
</protein>
<dbReference type="PANTHER" id="PTHR30087:SF1">
    <property type="entry name" value="HYPOTHETICAL CYTOSOLIC PROTEIN"/>
    <property type="match status" value="1"/>
</dbReference>
<dbReference type="PANTHER" id="PTHR30087">
    <property type="entry name" value="INNER MEMBRANE PROTEIN"/>
    <property type="match status" value="1"/>
</dbReference>
<proteinExistence type="predicted"/>
<evidence type="ECO:0000313" key="2">
    <source>
        <dbReference type="Proteomes" id="UP000182836"/>
    </source>
</evidence>
<dbReference type="Pfam" id="PF04463">
    <property type="entry name" value="2-thiour_desulf"/>
    <property type="match status" value="1"/>
</dbReference>